<dbReference type="InterPro" id="IPR018060">
    <property type="entry name" value="HTH_AraC"/>
</dbReference>
<dbReference type="PANTHER" id="PTHR43280">
    <property type="entry name" value="ARAC-FAMILY TRANSCRIPTIONAL REGULATOR"/>
    <property type="match status" value="1"/>
</dbReference>
<evidence type="ECO:0000313" key="5">
    <source>
        <dbReference type="EMBL" id="GAL70130.1"/>
    </source>
</evidence>
<organism evidence="5 6">
    <name type="scientific">Jejuia pallidilutea</name>
    <dbReference type="NCBI Taxonomy" id="504487"/>
    <lineage>
        <taxon>Bacteria</taxon>
        <taxon>Pseudomonadati</taxon>
        <taxon>Bacteroidota</taxon>
        <taxon>Flavobacteriia</taxon>
        <taxon>Flavobacteriales</taxon>
        <taxon>Flavobacteriaceae</taxon>
        <taxon>Jejuia</taxon>
    </lineage>
</organism>
<evidence type="ECO:0000256" key="1">
    <source>
        <dbReference type="ARBA" id="ARBA00023015"/>
    </source>
</evidence>
<dbReference type="Gene3D" id="1.10.10.60">
    <property type="entry name" value="Homeodomain-like"/>
    <property type="match status" value="2"/>
</dbReference>
<accession>A0A090VZD6</accession>
<evidence type="ECO:0000256" key="3">
    <source>
        <dbReference type="ARBA" id="ARBA00023163"/>
    </source>
</evidence>
<protein>
    <submittedName>
        <fullName evidence="5">Transcriptional regulator</fullName>
    </submittedName>
</protein>
<dbReference type="PROSITE" id="PS00041">
    <property type="entry name" value="HTH_ARAC_FAMILY_1"/>
    <property type="match status" value="1"/>
</dbReference>
<dbReference type="SUPFAM" id="SSF51182">
    <property type="entry name" value="RmlC-like cupins"/>
    <property type="match status" value="1"/>
</dbReference>
<sequence length="303" mass="34846">MCIISSKFALKSRNDHQETYIRKANPSFGSSMLVRQHMDKVDRQNAFWHFHPELELVYVNKGQGKTHIGNHLSYFNNSQLILIGANLPHNGFADRLTANGSETTVQFKSDFLGDHFVNVPEMANVLALFTRAEKGIRFGIETKKIVGPKIDMLLELQGLKRVILFLEILDYLANTEDYILLNADGIAFETNPQDSEKIKIIYKYINANFQDHITLEEIADKVSMTVPAFCRYFKKTTGKTFTQMVNEYRIVHATKLLNESQMSIADICYECGFNNFSHFNKQFNEITGKSASQYRKEIRHIIQ</sequence>
<evidence type="ECO:0000313" key="6">
    <source>
        <dbReference type="Proteomes" id="UP000029646"/>
    </source>
</evidence>
<keyword evidence="2" id="KW-0238">DNA-binding</keyword>
<keyword evidence="1" id="KW-0805">Transcription regulation</keyword>
<dbReference type="GO" id="GO:0003700">
    <property type="term" value="F:DNA-binding transcription factor activity"/>
    <property type="evidence" value="ECO:0007669"/>
    <property type="project" value="InterPro"/>
</dbReference>
<feature type="domain" description="HTH araC/xylS-type" evidence="4">
    <location>
        <begin position="199"/>
        <end position="297"/>
    </location>
</feature>
<reference evidence="5 6" key="1">
    <citation type="journal article" date="2014" name="Genome Announc.">
        <title>Draft Genome Sequence of Marine Flavobacterium Jejuia pallidilutea Strain 11shimoA1 and Pigmentation Mutants.</title>
        <authorList>
            <person name="Takatani N."/>
            <person name="Nakanishi M."/>
            <person name="Meirelles P."/>
            <person name="Mino S."/>
            <person name="Suda W."/>
            <person name="Oshima K."/>
            <person name="Hattori M."/>
            <person name="Ohkuma M."/>
            <person name="Hosokawa M."/>
            <person name="Miyashita K."/>
            <person name="Thompson F.L."/>
            <person name="Niwa A."/>
            <person name="Sawabe T."/>
            <person name="Sawabe T."/>
        </authorList>
    </citation>
    <scope>NUCLEOTIDE SEQUENCE [LARGE SCALE GENOMIC DNA]</scope>
    <source>
        <strain evidence="6">JCM19302</strain>
    </source>
</reference>
<dbReference type="InterPro" id="IPR018062">
    <property type="entry name" value="HTH_AraC-typ_CS"/>
</dbReference>
<evidence type="ECO:0000256" key="2">
    <source>
        <dbReference type="ARBA" id="ARBA00023125"/>
    </source>
</evidence>
<dbReference type="SMART" id="SM00342">
    <property type="entry name" value="HTH_ARAC"/>
    <property type="match status" value="1"/>
</dbReference>
<dbReference type="SUPFAM" id="SSF46689">
    <property type="entry name" value="Homeodomain-like"/>
    <property type="match status" value="2"/>
</dbReference>
<dbReference type="PROSITE" id="PS01124">
    <property type="entry name" value="HTH_ARAC_FAMILY_2"/>
    <property type="match status" value="1"/>
</dbReference>
<dbReference type="PANTHER" id="PTHR43280:SF27">
    <property type="entry name" value="TRANSCRIPTIONAL REGULATOR MTLR"/>
    <property type="match status" value="1"/>
</dbReference>
<dbReference type="GO" id="GO:0043565">
    <property type="term" value="F:sequence-specific DNA binding"/>
    <property type="evidence" value="ECO:0007669"/>
    <property type="project" value="InterPro"/>
</dbReference>
<dbReference type="InterPro" id="IPR011051">
    <property type="entry name" value="RmlC_Cupin_sf"/>
</dbReference>
<comment type="caution">
    <text evidence="5">The sequence shown here is derived from an EMBL/GenBank/DDBJ whole genome shotgun (WGS) entry which is preliminary data.</text>
</comment>
<dbReference type="Pfam" id="PF12833">
    <property type="entry name" value="HTH_18"/>
    <property type="match status" value="1"/>
</dbReference>
<dbReference type="Proteomes" id="UP000029646">
    <property type="component" value="Unassembled WGS sequence"/>
</dbReference>
<dbReference type="EMBL" id="BBNS01000004">
    <property type="protein sequence ID" value="GAL70130.1"/>
    <property type="molecule type" value="Genomic_DNA"/>
</dbReference>
<evidence type="ECO:0000259" key="4">
    <source>
        <dbReference type="PROSITE" id="PS01124"/>
    </source>
</evidence>
<dbReference type="AlphaFoldDB" id="A0A090VZD6"/>
<proteinExistence type="predicted"/>
<gene>
    <name evidence="5" type="ORF">JCM19302_2705</name>
</gene>
<dbReference type="RefSeq" id="WP_238567134.1">
    <property type="nucleotide sequence ID" value="NZ_BBNS01000004.1"/>
</dbReference>
<name>A0A090VZD6_9FLAO</name>
<keyword evidence="3" id="KW-0804">Transcription</keyword>
<dbReference type="InterPro" id="IPR009057">
    <property type="entry name" value="Homeodomain-like_sf"/>
</dbReference>